<protein>
    <submittedName>
        <fullName evidence="1">Shell matrix protein</fullName>
    </submittedName>
</protein>
<dbReference type="AlphaFoldDB" id="A0A3G9CNK6"/>
<reference evidence="1" key="1">
    <citation type="journal article" date="2015" name="Proteome Sci.">
        <title>Proteome analysis of shell matrix proteins in the brachiopod Laqueus rubellus.</title>
        <authorList>
            <person name="Isowa Y."/>
            <person name="Sarashina I."/>
            <person name="Oshima K."/>
            <person name="Kito K."/>
            <person name="Hattori M."/>
            <person name="Endo K."/>
        </authorList>
    </citation>
    <scope>NUCLEOTIDE SEQUENCE</scope>
    <source>
        <tissue evidence="1">Mantle</tissue>
    </source>
</reference>
<name>A0A3G9CNK6_LAQRU</name>
<organism evidence="1">
    <name type="scientific">Laqueus rubellus</name>
    <name type="common">Lampshell</name>
    <dbReference type="NCBI Taxonomy" id="93892"/>
    <lineage>
        <taxon>Eukaryota</taxon>
        <taxon>Metazoa</taxon>
        <taxon>Spiralia</taxon>
        <taxon>Lophotrochozoa</taxon>
        <taxon>Brachiopoda</taxon>
        <taxon>Rhynchonelliformea</taxon>
        <taxon>Rhynchonellata</taxon>
        <taxon>Terebratellidina</taxon>
        <taxon>Laqueoidea</taxon>
        <taxon>Laqueidae</taxon>
        <taxon>Laqueus</taxon>
    </lineage>
</organism>
<dbReference type="EMBL" id="FX983016">
    <property type="protein sequence ID" value="BAS30484.1"/>
    <property type="molecule type" value="mRNA"/>
</dbReference>
<proteinExistence type="evidence at transcript level"/>
<accession>A0A3G9CNK6</accession>
<evidence type="ECO:0000313" key="1">
    <source>
        <dbReference type="EMBL" id="BAS30484.1"/>
    </source>
</evidence>
<sequence length="89" mass="10007">MVSTVNHQRFRVRFQISGPCPAQMPRQGDFFLSGNVVIDPLDLTKSYALTTGCNKVVEWENSVGLNRDVRDFLYNGGCRLGYDVILGPR</sequence>